<dbReference type="EMBL" id="BARS01018526">
    <property type="protein sequence ID" value="GAF95490.1"/>
    <property type="molecule type" value="Genomic_DNA"/>
</dbReference>
<sequence length="90" mass="10250">IGRLIPMIRQLISIPAGFSKMNLFKFCLFTGLGAGLWTAILIYIGYLFGNNSVWLNENLSILTLILFLFSLIAVIIYILRKRTHKTKLAF</sequence>
<keyword evidence="4 6" id="KW-1133">Transmembrane helix</keyword>
<reference evidence="7" key="1">
    <citation type="journal article" date="2014" name="Front. Microbiol.">
        <title>High frequency of phylogenetically diverse reductive dehalogenase-homologous genes in deep subseafloor sedimentary metagenomes.</title>
        <authorList>
            <person name="Kawai M."/>
            <person name="Futagami T."/>
            <person name="Toyoda A."/>
            <person name="Takaki Y."/>
            <person name="Nishi S."/>
            <person name="Hori S."/>
            <person name="Arai W."/>
            <person name="Tsubouchi T."/>
            <person name="Morono Y."/>
            <person name="Uchiyama I."/>
            <person name="Ito T."/>
            <person name="Fujiyama A."/>
            <person name="Inagaki F."/>
            <person name="Takami H."/>
        </authorList>
    </citation>
    <scope>NUCLEOTIDE SEQUENCE</scope>
    <source>
        <strain evidence="7">Expedition CK06-06</strain>
    </source>
</reference>
<feature type="transmembrane region" description="Helical" evidence="6">
    <location>
        <begin position="60"/>
        <end position="79"/>
    </location>
</feature>
<dbReference type="AlphaFoldDB" id="X0V4D7"/>
<dbReference type="PANTHER" id="PTHR42709">
    <property type="entry name" value="ALKALINE PHOSPHATASE LIKE PROTEIN"/>
    <property type="match status" value="1"/>
</dbReference>
<evidence type="ECO:0000256" key="4">
    <source>
        <dbReference type="ARBA" id="ARBA00022989"/>
    </source>
</evidence>
<gene>
    <name evidence="7" type="ORF">S01H1_30145</name>
</gene>
<feature type="transmembrane region" description="Helical" evidence="6">
    <location>
        <begin position="26"/>
        <end position="48"/>
    </location>
</feature>
<keyword evidence="5 6" id="KW-0472">Membrane</keyword>
<dbReference type="PANTHER" id="PTHR42709:SF6">
    <property type="entry name" value="UNDECAPRENYL PHOSPHATE TRANSPORTER A"/>
    <property type="match status" value="1"/>
</dbReference>
<organism evidence="7">
    <name type="scientific">marine sediment metagenome</name>
    <dbReference type="NCBI Taxonomy" id="412755"/>
    <lineage>
        <taxon>unclassified sequences</taxon>
        <taxon>metagenomes</taxon>
        <taxon>ecological metagenomes</taxon>
    </lineage>
</organism>
<accession>X0V4D7</accession>
<keyword evidence="2" id="KW-1003">Cell membrane</keyword>
<dbReference type="InterPro" id="IPR051311">
    <property type="entry name" value="DedA_domain"/>
</dbReference>
<evidence type="ECO:0000256" key="3">
    <source>
        <dbReference type="ARBA" id="ARBA00022692"/>
    </source>
</evidence>
<evidence type="ECO:0008006" key="8">
    <source>
        <dbReference type="Google" id="ProtNLM"/>
    </source>
</evidence>
<comment type="caution">
    <text evidence="7">The sequence shown here is derived from an EMBL/GenBank/DDBJ whole genome shotgun (WGS) entry which is preliminary data.</text>
</comment>
<evidence type="ECO:0000256" key="1">
    <source>
        <dbReference type="ARBA" id="ARBA00004651"/>
    </source>
</evidence>
<evidence type="ECO:0000313" key="7">
    <source>
        <dbReference type="EMBL" id="GAF95490.1"/>
    </source>
</evidence>
<keyword evidence="3 6" id="KW-0812">Transmembrane</keyword>
<proteinExistence type="predicted"/>
<comment type="subcellular location">
    <subcellularLocation>
        <location evidence="1">Cell membrane</location>
        <topology evidence="1">Multi-pass membrane protein</topology>
    </subcellularLocation>
</comment>
<evidence type="ECO:0000256" key="5">
    <source>
        <dbReference type="ARBA" id="ARBA00023136"/>
    </source>
</evidence>
<feature type="non-terminal residue" evidence="7">
    <location>
        <position position="1"/>
    </location>
</feature>
<dbReference type="GO" id="GO:0005886">
    <property type="term" value="C:plasma membrane"/>
    <property type="evidence" value="ECO:0007669"/>
    <property type="project" value="UniProtKB-SubCell"/>
</dbReference>
<protein>
    <recommendedName>
        <fullName evidence="8">DedA family protein</fullName>
    </recommendedName>
</protein>
<evidence type="ECO:0000256" key="2">
    <source>
        <dbReference type="ARBA" id="ARBA00022475"/>
    </source>
</evidence>
<name>X0V4D7_9ZZZZ</name>
<evidence type="ECO:0000256" key="6">
    <source>
        <dbReference type="SAM" id="Phobius"/>
    </source>
</evidence>